<organism evidence="1 2">
    <name type="scientific">Ruminococcus callidus ATCC 27760</name>
    <dbReference type="NCBI Taxonomy" id="411473"/>
    <lineage>
        <taxon>Bacteria</taxon>
        <taxon>Bacillati</taxon>
        <taxon>Bacillota</taxon>
        <taxon>Clostridia</taxon>
        <taxon>Eubacteriales</taxon>
        <taxon>Oscillospiraceae</taxon>
        <taxon>Ruminococcus</taxon>
    </lineage>
</organism>
<name>U2KG29_9FIRM</name>
<reference evidence="1 2" key="1">
    <citation type="submission" date="2013-07" db="EMBL/GenBank/DDBJ databases">
        <authorList>
            <person name="Weinstock G."/>
            <person name="Sodergren E."/>
            <person name="Wylie T."/>
            <person name="Fulton L."/>
            <person name="Fulton R."/>
            <person name="Fronick C."/>
            <person name="O'Laughlin M."/>
            <person name="Godfrey J."/>
            <person name="Miner T."/>
            <person name="Herter B."/>
            <person name="Appelbaum E."/>
            <person name="Cordes M."/>
            <person name="Lek S."/>
            <person name="Wollam A."/>
            <person name="Pepin K.H."/>
            <person name="Palsikar V.B."/>
            <person name="Mitreva M."/>
            <person name="Wilson R.K."/>
        </authorList>
    </citation>
    <scope>NUCLEOTIDE SEQUENCE [LARGE SCALE GENOMIC DNA]</scope>
    <source>
        <strain evidence="1 2">ATCC 27760</strain>
    </source>
</reference>
<comment type="caution">
    <text evidence="1">The sequence shown here is derived from an EMBL/GenBank/DDBJ whole genome shotgun (WGS) entry which is preliminary data.</text>
</comment>
<dbReference type="EMBL" id="AWVF01000017">
    <property type="protein sequence ID" value="ERJ97491.1"/>
    <property type="molecule type" value="Genomic_DNA"/>
</dbReference>
<accession>U2KG29</accession>
<proteinExistence type="predicted"/>
<dbReference type="Proteomes" id="UP000016662">
    <property type="component" value="Unassembled WGS sequence"/>
</dbReference>
<dbReference type="STRING" id="411473.RUMCAL_00124"/>
<gene>
    <name evidence="1" type="ORF">RUMCAL_00124</name>
</gene>
<dbReference type="PATRIC" id="fig|411473.3.peg.102"/>
<evidence type="ECO:0000313" key="1">
    <source>
        <dbReference type="EMBL" id="ERJ97491.1"/>
    </source>
</evidence>
<protein>
    <submittedName>
        <fullName evidence="1">Uncharacterized protein</fullName>
    </submittedName>
</protein>
<dbReference type="AlphaFoldDB" id="U2KG29"/>
<dbReference type="HOGENOM" id="CLU_2059709_0_0_9"/>
<sequence length="119" mass="13889">MQHCPEKKILFTRTGAYKMKTKLKTRSQSRPAELIVYMEVYSSNRVVYRVTAGSIVRQGIRQPTYGIMLEDLYTEERQSIPDFSGSLEQTIRFANDLIRREVKPSGLYDMALEHLSRRI</sequence>
<keyword evidence="2" id="KW-1185">Reference proteome</keyword>
<evidence type="ECO:0000313" key="2">
    <source>
        <dbReference type="Proteomes" id="UP000016662"/>
    </source>
</evidence>
<dbReference type="eggNOG" id="ENOG5032KFS">
    <property type="taxonomic scope" value="Bacteria"/>
</dbReference>